<dbReference type="AlphaFoldDB" id="A0A9D1J813"/>
<reference evidence="2" key="1">
    <citation type="submission" date="2020-10" db="EMBL/GenBank/DDBJ databases">
        <authorList>
            <person name="Gilroy R."/>
        </authorList>
    </citation>
    <scope>NUCLEOTIDE SEQUENCE</scope>
    <source>
        <strain evidence="2">CHK121-14286</strain>
    </source>
</reference>
<comment type="caution">
    <text evidence="2">The sequence shown here is derived from an EMBL/GenBank/DDBJ whole genome shotgun (WGS) entry which is preliminary data.</text>
</comment>
<evidence type="ECO:0000313" key="2">
    <source>
        <dbReference type="EMBL" id="HIR65948.1"/>
    </source>
</evidence>
<dbReference type="Pfam" id="PF09560">
    <property type="entry name" value="Spore_YunB"/>
    <property type="match status" value="1"/>
</dbReference>
<gene>
    <name evidence="2" type="primary">yunB</name>
    <name evidence="2" type="ORF">IAC95_03580</name>
</gene>
<evidence type="ECO:0000313" key="3">
    <source>
        <dbReference type="Proteomes" id="UP000824200"/>
    </source>
</evidence>
<dbReference type="NCBIfam" id="TIGR02832">
    <property type="entry name" value="spo_yunB"/>
    <property type="match status" value="1"/>
</dbReference>
<dbReference type="PIRSF" id="PIRSF021383">
    <property type="entry name" value="YunB"/>
    <property type="match status" value="1"/>
</dbReference>
<reference evidence="2" key="2">
    <citation type="journal article" date="2021" name="PeerJ">
        <title>Extensive microbial diversity within the chicken gut microbiome revealed by metagenomics and culture.</title>
        <authorList>
            <person name="Gilroy R."/>
            <person name="Ravi A."/>
            <person name="Getino M."/>
            <person name="Pursley I."/>
            <person name="Horton D.L."/>
            <person name="Alikhan N.F."/>
            <person name="Baker D."/>
            <person name="Gharbi K."/>
            <person name="Hall N."/>
            <person name="Watson M."/>
            <person name="Adriaenssens E.M."/>
            <person name="Foster-Nyarko E."/>
            <person name="Jarju S."/>
            <person name="Secka A."/>
            <person name="Antonio M."/>
            <person name="Oren A."/>
            <person name="Chaudhuri R.R."/>
            <person name="La Ragione R."/>
            <person name="Hildebrand F."/>
            <person name="Pallen M.J."/>
        </authorList>
    </citation>
    <scope>NUCLEOTIDE SEQUENCE</scope>
    <source>
        <strain evidence="2">CHK121-14286</strain>
    </source>
</reference>
<keyword evidence="1" id="KW-0812">Transmembrane</keyword>
<keyword evidence="1" id="KW-1133">Transmembrane helix</keyword>
<proteinExistence type="predicted"/>
<dbReference type="EMBL" id="DVHL01000029">
    <property type="protein sequence ID" value="HIR65948.1"/>
    <property type="molecule type" value="Genomic_DNA"/>
</dbReference>
<protein>
    <submittedName>
        <fullName evidence="2">Sporulation protein YunB</fullName>
    </submittedName>
</protein>
<dbReference type="InterPro" id="IPR014197">
    <property type="entry name" value="Sporulation_prot_YunB"/>
</dbReference>
<dbReference type="Proteomes" id="UP000824200">
    <property type="component" value="Unassembled WGS sequence"/>
</dbReference>
<keyword evidence="1" id="KW-0472">Membrane</keyword>
<name>A0A9D1J813_9BACT</name>
<evidence type="ECO:0000256" key="1">
    <source>
        <dbReference type="SAM" id="Phobius"/>
    </source>
</evidence>
<accession>A0A9D1J813</accession>
<organism evidence="2 3">
    <name type="scientific">Candidatus Fimimonas gallinarum</name>
    <dbReference type="NCBI Taxonomy" id="2840821"/>
    <lineage>
        <taxon>Bacteria</taxon>
        <taxon>Pseudomonadati</taxon>
        <taxon>Myxococcota</taxon>
        <taxon>Myxococcia</taxon>
        <taxon>Myxococcales</taxon>
        <taxon>Cystobacterineae</taxon>
        <taxon>Myxococcaceae</taxon>
        <taxon>Myxococcaceae incertae sedis</taxon>
        <taxon>Candidatus Fimimonas</taxon>
    </lineage>
</organism>
<sequence>MRYIVVDKAAKLKRRRKIVQKIVAIFTAMVIVALAIALWVYWKSMTPTILDIAQVQVKAQTTQAVNEAVLSVLQGVDYADFVTVEKNSQNEVVLITANSNSVNQLARTASIVTQGKINTLFQQAISIPLGTLSGIPLLSQLGPDVNIVIDPVGTVQCSFVSHFETAGINQTLHRIYLNVSSTVDVIIPSSHQVVQIETPILVCETVIVGKVPDTFLQGGLLLGQSQQQ</sequence>
<feature type="transmembrane region" description="Helical" evidence="1">
    <location>
        <begin position="21"/>
        <end position="42"/>
    </location>
</feature>